<evidence type="ECO:0000313" key="1">
    <source>
        <dbReference type="EMBL" id="CAI9702463.1"/>
    </source>
</evidence>
<accession>A0ACB0EPG1</accession>
<gene>
    <name evidence="1" type="ORF">MRATA1EN3_LOCUS13676</name>
</gene>
<reference evidence="1" key="1">
    <citation type="submission" date="2023-05" db="EMBL/GenBank/DDBJ databases">
        <authorList>
            <consortium name="ELIXIR-Norway"/>
        </authorList>
    </citation>
    <scope>NUCLEOTIDE SEQUENCE</scope>
</reference>
<organism evidence="1 2">
    <name type="scientific">Rangifer tarandus platyrhynchus</name>
    <name type="common">Svalbard reindeer</name>
    <dbReference type="NCBI Taxonomy" id="3082113"/>
    <lineage>
        <taxon>Eukaryota</taxon>
        <taxon>Metazoa</taxon>
        <taxon>Chordata</taxon>
        <taxon>Craniata</taxon>
        <taxon>Vertebrata</taxon>
        <taxon>Euteleostomi</taxon>
        <taxon>Mammalia</taxon>
        <taxon>Eutheria</taxon>
        <taxon>Laurasiatheria</taxon>
        <taxon>Artiodactyla</taxon>
        <taxon>Ruminantia</taxon>
        <taxon>Pecora</taxon>
        <taxon>Cervidae</taxon>
        <taxon>Odocoileinae</taxon>
        <taxon>Rangifer</taxon>
    </lineage>
</organism>
<sequence length="156" mass="16631">MPENTAASTVGQDCKDAVSDGSGLQRRFRKLPGSPTLLCGSSHRRELLTSLQPAVCVCAASGAAGPPGARGSEGGRGLRVAASGSYGRIATSTPVPGPKERRAAGSMEQPYRDCRQRRRCPAPRRCVCYQERTSRPRVQERASHPCASAKHFSFGF</sequence>
<evidence type="ECO:0000313" key="2">
    <source>
        <dbReference type="Proteomes" id="UP001162501"/>
    </source>
</evidence>
<protein>
    <submittedName>
        <fullName evidence="1">Uncharacterized protein</fullName>
    </submittedName>
</protein>
<dbReference type="EMBL" id="OX596107">
    <property type="protein sequence ID" value="CAI9702463.1"/>
    <property type="molecule type" value="Genomic_DNA"/>
</dbReference>
<name>A0ACB0EPG1_RANTA</name>
<dbReference type="Proteomes" id="UP001162501">
    <property type="component" value="Chromosome 23"/>
</dbReference>
<proteinExistence type="predicted"/>